<protein>
    <submittedName>
        <fullName evidence="1">Uncharacterized protein</fullName>
    </submittedName>
</protein>
<dbReference type="GO" id="GO:0006355">
    <property type="term" value="P:regulation of DNA-templated transcription"/>
    <property type="evidence" value="ECO:0007669"/>
    <property type="project" value="InterPro"/>
</dbReference>
<sequence>MPTTTMSVRLDEKLKSDLSAWAAATHRSVNEIITRLVKTEIDQARANLDTELETAKAEVKYFTALSMKFLDKAPGEKLTLKDFAEDELGRDHVEDLMTLDDTCLGSEDYRDGVDRKTVEGDLAMAKWRFGIWSVCMEKLGQEPPDLEIVNHWGYITPETRKRVRRIEDHFKMNSRDSMGMSGYKSAASWWNVLNGYNEISPRARTRLADWLEYNEAKIGSQPEPPKLTVV</sequence>
<accession>A0A0F9K0S9</accession>
<organism evidence="1">
    <name type="scientific">marine sediment metagenome</name>
    <dbReference type="NCBI Taxonomy" id="412755"/>
    <lineage>
        <taxon>unclassified sequences</taxon>
        <taxon>metagenomes</taxon>
        <taxon>ecological metagenomes</taxon>
    </lineage>
</organism>
<comment type="caution">
    <text evidence="1">The sequence shown here is derived from an EMBL/GenBank/DDBJ whole genome shotgun (WGS) entry which is preliminary data.</text>
</comment>
<dbReference type="InterPro" id="IPR010985">
    <property type="entry name" value="Ribbon_hlx_hlx"/>
</dbReference>
<dbReference type="SUPFAM" id="SSF47598">
    <property type="entry name" value="Ribbon-helix-helix"/>
    <property type="match status" value="1"/>
</dbReference>
<dbReference type="AlphaFoldDB" id="A0A0F9K0S9"/>
<reference evidence="1" key="1">
    <citation type="journal article" date="2015" name="Nature">
        <title>Complex archaea that bridge the gap between prokaryotes and eukaryotes.</title>
        <authorList>
            <person name="Spang A."/>
            <person name="Saw J.H."/>
            <person name="Jorgensen S.L."/>
            <person name="Zaremba-Niedzwiedzka K."/>
            <person name="Martijn J."/>
            <person name="Lind A.E."/>
            <person name="van Eijk R."/>
            <person name="Schleper C."/>
            <person name="Guy L."/>
            <person name="Ettema T.J."/>
        </authorList>
    </citation>
    <scope>NUCLEOTIDE SEQUENCE</scope>
</reference>
<proteinExistence type="predicted"/>
<dbReference type="EMBL" id="LAZR01008937">
    <property type="protein sequence ID" value="KKM75659.1"/>
    <property type="molecule type" value="Genomic_DNA"/>
</dbReference>
<gene>
    <name evidence="1" type="ORF">LCGC14_1388000</name>
</gene>
<evidence type="ECO:0000313" key="1">
    <source>
        <dbReference type="EMBL" id="KKM75659.1"/>
    </source>
</evidence>
<name>A0A0F9K0S9_9ZZZZ</name>